<feature type="compositionally biased region" description="Basic and acidic residues" evidence="8">
    <location>
        <begin position="11"/>
        <end position="21"/>
    </location>
</feature>
<feature type="transmembrane region" description="Helical" evidence="7">
    <location>
        <begin position="49"/>
        <end position="76"/>
    </location>
</feature>
<keyword evidence="3" id="KW-1003">Cell membrane</keyword>
<dbReference type="SUPFAM" id="SSF160964">
    <property type="entry name" value="MalF N-terminal region-like"/>
    <property type="match status" value="1"/>
</dbReference>
<keyword evidence="4 7" id="KW-0812">Transmembrane</keyword>
<evidence type="ECO:0000256" key="5">
    <source>
        <dbReference type="ARBA" id="ARBA00022989"/>
    </source>
</evidence>
<feature type="region of interest" description="Disordered" evidence="8">
    <location>
        <begin position="1"/>
        <end position="34"/>
    </location>
</feature>
<feature type="transmembrane region" description="Helical" evidence="7">
    <location>
        <begin position="109"/>
        <end position="131"/>
    </location>
</feature>
<evidence type="ECO:0000256" key="2">
    <source>
        <dbReference type="ARBA" id="ARBA00022448"/>
    </source>
</evidence>
<keyword evidence="11" id="KW-1185">Reference proteome</keyword>
<feature type="transmembrane region" description="Helical" evidence="7">
    <location>
        <begin position="236"/>
        <end position="257"/>
    </location>
</feature>
<proteinExistence type="inferred from homology"/>
<feature type="transmembrane region" description="Helical" evidence="7">
    <location>
        <begin position="310"/>
        <end position="332"/>
    </location>
</feature>
<dbReference type="Gene3D" id="1.10.3720.10">
    <property type="entry name" value="MetI-like"/>
    <property type="match status" value="1"/>
</dbReference>
<comment type="similarity">
    <text evidence="7">Belongs to the binding-protein-dependent transport system permease family.</text>
</comment>
<dbReference type="InterPro" id="IPR035906">
    <property type="entry name" value="MetI-like_sf"/>
</dbReference>
<dbReference type="PROSITE" id="PS50928">
    <property type="entry name" value="ABC_TM1"/>
    <property type="match status" value="1"/>
</dbReference>
<dbReference type="Proteomes" id="UP001596380">
    <property type="component" value="Unassembled WGS sequence"/>
</dbReference>
<name>A0ABW2CWC5_9ACTN</name>
<evidence type="ECO:0000259" key="9">
    <source>
        <dbReference type="PROSITE" id="PS50928"/>
    </source>
</evidence>
<evidence type="ECO:0000256" key="6">
    <source>
        <dbReference type="ARBA" id="ARBA00023136"/>
    </source>
</evidence>
<dbReference type="PANTHER" id="PTHR30193">
    <property type="entry name" value="ABC TRANSPORTER PERMEASE PROTEIN"/>
    <property type="match status" value="1"/>
</dbReference>
<keyword evidence="5 7" id="KW-1133">Transmembrane helix</keyword>
<reference evidence="11" key="1">
    <citation type="journal article" date="2019" name="Int. J. Syst. Evol. Microbiol.">
        <title>The Global Catalogue of Microorganisms (GCM) 10K type strain sequencing project: providing services to taxonomists for standard genome sequencing and annotation.</title>
        <authorList>
            <consortium name="The Broad Institute Genomics Platform"/>
            <consortium name="The Broad Institute Genome Sequencing Center for Infectious Disease"/>
            <person name="Wu L."/>
            <person name="Ma J."/>
        </authorList>
    </citation>
    <scope>NUCLEOTIDE SEQUENCE [LARGE SCALE GENOMIC DNA]</scope>
    <source>
        <strain evidence="11">JCM 3369</strain>
    </source>
</reference>
<dbReference type="InterPro" id="IPR051393">
    <property type="entry name" value="ABC_transporter_permease"/>
</dbReference>
<feature type="transmembrane region" description="Helical" evidence="7">
    <location>
        <begin position="143"/>
        <end position="163"/>
    </location>
</feature>
<dbReference type="InterPro" id="IPR000515">
    <property type="entry name" value="MetI-like"/>
</dbReference>
<evidence type="ECO:0000256" key="3">
    <source>
        <dbReference type="ARBA" id="ARBA00022475"/>
    </source>
</evidence>
<evidence type="ECO:0000256" key="1">
    <source>
        <dbReference type="ARBA" id="ARBA00004651"/>
    </source>
</evidence>
<dbReference type="EMBL" id="JBHSXS010000048">
    <property type="protein sequence ID" value="MFC6886142.1"/>
    <property type="molecule type" value="Genomic_DNA"/>
</dbReference>
<dbReference type="RefSeq" id="WP_309240296.1">
    <property type="nucleotide sequence ID" value="NZ_JBHSXE010000001.1"/>
</dbReference>
<comment type="subcellular location">
    <subcellularLocation>
        <location evidence="1 7">Cell membrane</location>
        <topology evidence="1 7">Multi-pass membrane protein</topology>
    </subcellularLocation>
</comment>
<evidence type="ECO:0000313" key="10">
    <source>
        <dbReference type="EMBL" id="MFC6886142.1"/>
    </source>
</evidence>
<evidence type="ECO:0000256" key="8">
    <source>
        <dbReference type="SAM" id="MobiDB-lite"/>
    </source>
</evidence>
<keyword evidence="6 7" id="KW-0472">Membrane</keyword>
<protein>
    <submittedName>
        <fullName evidence="10">Carbohydrate ABC transporter permease</fullName>
    </submittedName>
</protein>
<gene>
    <name evidence="10" type="ORF">ACFQKB_40730</name>
</gene>
<accession>A0ABW2CWC5</accession>
<feature type="transmembrane region" description="Helical" evidence="7">
    <location>
        <begin position="194"/>
        <end position="215"/>
    </location>
</feature>
<dbReference type="Pfam" id="PF00528">
    <property type="entry name" value="BPD_transp_1"/>
    <property type="match status" value="1"/>
</dbReference>
<evidence type="ECO:0000256" key="4">
    <source>
        <dbReference type="ARBA" id="ARBA00022692"/>
    </source>
</evidence>
<feature type="compositionally biased region" description="Gly residues" evidence="8">
    <location>
        <begin position="22"/>
        <end position="32"/>
    </location>
</feature>
<organism evidence="10 11">
    <name type="scientific">Actinomadura yumaensis</name>
    <dbReference type="NCBI Taxonomy" id="111807"/>
    <lineage>
        <taxon>Bacteria</taxon>
        <taxon>Bacillati</taxon>
        <taxon>Actinomycetota</taxon>
        <taxon>Actinomycetes</taxon>
        <taxon>Streptosporangiales</taxon>
        <taxon>Thermomonosporaceae</taxon>
        <taxon>Actinomadura</taxon>
    </lineage>
</organism>
<keyword evidence="2 7" id="KW-0813">Transport</keyword>
<dbReference type="SUPFAM" id="SSF161098">
    <property type="entry name" value="MetI-like"/>
    <property type="match status" value="1"/>
</dbReference>
<evidence type="ECO:0000313" key="11">
    <source>
        <dbReference type="Proteomes" id="UP001596380"/>
    </source>
</evidence>
<dbReference type="CDD" id="cd06261">
    <property type="entry name" value="TM_PBP2"/>
    <property type="match status" value="1"/>
</dbReference>
<sequence>MTGLAAWTAAGRERRRGERGDGGPGGGPGARGGWSAIGARARRRRRLRVLAFLSPWLIGFAMFFGYPLLATVYFSFTRYDLFNLEYVGLTNYRFLFQDEDAWHAMRNTLWLVAVTVPLRVLFGLGIAQLLTHLKRGGAVFRSVFYLPYLVPPVSATVAFVFVLNPGTGPVEHLADMVGLPMPDWFNEPEWSKPGLALLGLWAVGDVMIILLAAVLDVPKHLYEAAEIDGANGWQRFRHITLPTISPVLAFAAVTGVIQTLQYFTQAMVAGKVAAGQSDQPGTQTVPGYPGGSTLTFPQWLYDEGFRQFNMGYACVLALVMFGVAMLFTLVLLRQFRAFTDGEAS</sequence>
<comment type="caution">
    <text evidence="10">The sequence shown here is derived from an EMBL/GenBank/DDBJ whole genome shotgun (WGS) entry which is preliminary data.</text>
</comment>
<feature type="domain" description="ABC transmembrane type-1" evidence="9">
    <location>
        <begin position="105"/>
        <end position="331"/>
    </location>
</feature>
<dbReference type="PANTHER" id="PTHR30193:SF1">
    <property type="entry name" value="ABC TRANSPORTER PERMEASE PROTEIN YESP-RELATED"/>
    <property type="match status" value="1"/>
</dbReference>
<evidence type="ECO:0000256" key="7">
    <source>
        <dbReference type="RuleBase" id="RU363032"/>
    </source>
</evidence>